<evidence type="ECO:0000313" key="1">
    <source>
        <dbReference type="EMBL" id="GAA3824161.1"/>
    </source>
</evidence>
<gene>
    <name evidence="1" type="ORF">GCM10022226_50960</name>
</gene>
<evidence type="ECO:0000313" key="2">
    <source>
        <dbReference type="Proteomes" id="UP001500888"/>
    </source>
</evidence>
<dbReference type="Proteomes" id="UP001500888">
    <property type="component" value="Unassembled WGS sequence"/>
</dbReference>
<name>A0ABP7IQP0_9ACTN</name>
<evidence type="ECO:0008006" key="3">
    <source>
        <dbReference type="Google" id="ProtNLM"/>
    </source>
</evidence>
<organism evidence="1 2">
    <name type="scientific">Sphaerisporangium flaviroseum</name>
    <dbReference type="NCBI Taxonomy" id="509199"/>
    <lineage>
        <taxon>Bacteria</taxon>
        <taxon>Bacillati</taxon>
        <taxon>Actinomycetota</taxon>
        <taxon>Actinomycetes</taxon>
        <taxon>Streptosporangiales</taxon>
        <taxon>Streptosporangiaceae</taxon>
        <taxon>Sphaerisporangium</taxon>
    </lineage>
</organism>
<reference evidence="2" key="1">
    <citation type="journal article" date="2019" name="Int. J. Syst. Evol. Microbiol.">
        <title>The Global Catalogue of Microorganisms (GCM) 10K type strain sequencing project: providing services to taxonomists for standard genome sequencing and annotation.</title>
        <authorList>
            <consortium name="The Broad Institute Genomics Platform"/>
            <consortium name="The Broad Institute Genome Sequencing Center for Infectious Disease"/>
            <person name="Wu L."/>
            <person name="Ma J."/>
        </authorList>
    </citation>
    <scope>NUCLEOTIDE SEQUENCE [LARGE SCALE GENOMIC DNA]</scope>
    <source>
        <strain evidence="2">JCM 16908</strain>
    </source>
</reference>
<keyword evidence="2" id="KW-1185">Reference proteome</keyword>
<proteinExistence type="predicted"/>
<accession>A0ABP7IQP0</accession>
<dbReference type="EMBL" id="BAAAZR010000019">
    <property type="protein sequence ID" value="GAA3824161.1"/>
    <property type="molecule type" value="Genomic_DNA"/>
</dbReference>
<comment type="caution">
    <text evidence="1">The sequence shown here is derived from an EMBL/GenBank/DDBJ whole genome shotgun (WGS) entry which is preliminary data.</text>
</comment>
<sequence>MAARLRFQVAGALAPHRSVSAVSISVMLGTGLRTDRPDGRMRIPSRATVLLSTDGLVEGPGFTLGMAAYRLRRYAASLAGQLLPCFCDEVLARCCTT</sequence>
<protein>
    <recommendedName>
        <fullName evidence="3">PPM-type phosphatase domain-containing protein</fullName>
    </recommendedName>
</protein>